<dbReference type="Proteomes" id="UP001209885">
    <property type="component" value="Unassembled WGS sequence"/>
</dbReference>
<evidence type="ECO:0000313" key="3">
    <source>
        <dbReference type="Proteomes" id="UP001209885"/>
    </source>
</evidence>
<proteinExistence type="predicted"/>
<dbReference type="Pfam" id="PF14344">
    <property type="entry name" value="DUF4397"/>
    <property type="match status" value="1"/>
</dbReference>
<dbReference type="RefSeq" id="WP_266058128.1">
    <property type="nucleotide sequence ID" value="NZ_JAPFQN010000010.1"/>
</dbReference>
<dbReference type="InterPro" id="IPR025510">
    <property type="entry name" value="DUF4397"/>
</dbReference>
<feature type="domain" description="DUF4397" evidence="1">
    <location>
        <begin position="151"/>
        <end position="243"/>
    </location>
</feature>
<gene>
    <name evidence="2" type="ORF">OO013_16755</name>
</gene>
<dbReference type="EMBL" id="JAPFQN010000010">
    <property type="protein sequence ID" value="MCX2745533.1"/>
    <property type="molecule type" value="Genomic_DNA"/>
</dbReference>
<accession>A0ABT3RV70</accession>
<protein>
    <recommendedName>
        <fullName evidence="1">DUF4397 domain-containing protein</fullName>
    </recommendedName>
</protein>
<organism evidence="2 3">
    <name type="scientific">Mangrovivirga halotolerans</name>
    <dbReference type="NCBI Taxonomy" id="2993936"/>
    <lineage>
        <taxon>Bacteria</taxon>
        <taxon>Pseudomonadati</taxon>
        <taxon>Bacteroidota</taxon>
        <taxon>Cytophagia</taxon>
        <taxon>Cytophagales</taxon>
        <taxon>Mangrovivirgaceae</taxon>
        <taxon>Mangrovivirga</taxon>
    </lineage>
</organism>
<name>A0ABT3RV70_9BACT</name>
<reference evidence="2 3" key="1">
    <citation type="submission" date="2022-11" db="EMBL/GenBank/DDBJ databases">
        <title>The characterization of three novel Bacteroidetes species and genomic analysis of their roles in tidal elemental geochemical cycles.</title>
        <authorList>
            <person name="Ma K."/>
        </authorList>
    </citation>
    <scope>NUCLEOTIDE SEQUENCE [LARGE SCALE GENOMIC DNA]</scope>
    <source>
        <strain evidence="2 3">M17</strain>
    </source>
</reference>
<dbReference type="PROSITE" id="PS51257">
    <property type="entry name" value="PROKAR_LIPOPROTEIN"/>
    <property type="match status" value="1"/>
</dbReference>
<evidence type="ECO:0000313" key="2">
    <source>
        <dbReference type="EMBL" id="MCX2745533.1"/>
    </source>
</evidence>
<comment type="caution">
    <text evidence="2">The sequence shown here is derived from an EMBL/GenBank/DDBJ whole genome shotgun (WGS) entry which is preliminary data.</text>
</comment>
<keyword evidence="3" id="KW-1185">Reference proteome</keyword>
<evidence type="ECO:0000259" key="1">
    <source>
        <dbReference type="Pfam" id="PF14344"/>
    </source>
</evidence>
<sequence length="245" mass="27929">MKSLRIYIPILLFLSCSGGESEKNISEFRIAQFITESNNIEYSISNEKGIVEKGKLNFKKVTEYLSTEPGTYNLTIKENNNLILNKKIGMGKGKYTLCLIGEVLKEQKANKITSKQKMHNIVAGAEGTTSNGYLPQLIILNDYFSVKKGKSKIRFIHTIPGLTDLSAKINKERKTKTIKKVKYPHPSESHTLKTGKHSIKIYYKDSPLKVLDTSMRIDQNKLYTSLLYRNSDNQIEMYVIKSDKH</sequence>